<dbReference type="Ensembl" id="ENSCCRT00020095833.1">
    <property type="protein sequence ID" value="ENSCCRP00020087630.1"/>
    <property type="gene ID" value="ENSCCRG00020040314.1"/>
</dbReference>
<organism evidence="4 5">
    <name type="scientific">Cyprinus carpio</name>
    <name type="common">Common carp</name>
    <dbReference type="NCBI Taxonomy" id="7962"/>
    <lineage>
        <taxon>Eukaryota</taxon>
        <taxon>Metazoa</taxon>
        <taxon>Chordata</taxon>
        <taxon>Craniata</taxon>
        <taxon>Vertebrata</taxon>
        <taxon>Euteleostomi</taxon>
        <taxon>Actinopterygii</taxon>
        <taxon>Neopterygii</taxon>
        <taxon>Teleostei</taxon>
        <taxon>Ostariophysi</taxon>
        <taxon>Cypriniformes</taxon>
        <taxon>Cyprinidae</taxon>
        <taxon>Cyprininae</taxon>
        <taxon>Cyprinus</taxon>
    </lineage>
</organism>
<accession>A0A8C2J0T2</accession>
<dbReference type="GO" id="GO:0005634">
    <property type="term" value="C:nucleus"/>
    <property type="evidence" value="ECO:0007669"/>
    <property type="project" value="UniProtKB-SubCell"/>
</dbReference>
<dbReference type="PANTHER" id="PTHR15074">
    <property type="entry name" value="METHYL-CPG-BINDING PROTEIN"/>
    <property type="match status" value="1"/>
</dbReference>
<evidence type="ECO:0000313" key="4">
    <source>
        <dbReference type="Ensembl" id="ENSCCRP00020087630.1"/>
    </source>
</evidence>
<dbReference type="Gene3D" id="1.10.340.30">
    <property type="entry name" value="Hypothetical protein, domain 2"/>
    <property type="match status" value="1"/>
</dbReference>
<reference evidence="4" key="1">
    <citation type="submission" date="2025-08" db="UniProtKB">
        <authorList>
            <consortium name="Ensembl"/>
        </authorList>
    </citation>
    <scope>IDENTIFICATION</scope>
</reference>
<evidence type="ECO:0000313" key="5">
    <source>
        <dbReference type="Proteomes" id="UP000694701"/>
    </source>
</evidence>
<sequence length="113" mass="13358">PYNLVQEILFHEPWRLLVATIFLFLYSSMPIPVLWEFSHTLVLQWTSHVAVTLSCSSDEYLSKSWQYPIELHGTDRYMERGANTGICVCVMQVTPDDHKLNDYHTWLRKNQEQ</sequence>
<dbReference type="AlphaFoldDB" id="A0A8C2J0T2"/>
<protein>
    <submittedName>
        <fullName evidence="4">Uncharacterized protein</fullName>
    </submittedName>
</protein>
<keyword evidence="3" id="KW-0472">Membrane</keyword>
<dbReference type="InterPro" id="IPR045138">
    <property type="entry name" value="MeCP2/MBD4"/>
</dbReference>
<dbReference type="Proteomes" id="UP000694701">
    <property type="component" value="Unplaced"/>
</dbReference>
<evidence type="ECO:0000256" key="1">
    <source>
        <dbReference type="ARBA" id="ARBA00004123"/>
    </source>
</evidence>
<evidence type="ECO:0000256" key="3">
    <source>
        <dbReference type="SAM" id="Phobius"/>
    </source>
</evidence>
<feature type="transmembrane region" description="Helical" evidence="3">
    <location>
        <begin position="14"/>
        <end position="35"/>
    </location>
</feature>
<dbReference type="GO" id="GO:0003677">
    <property type="term" value="F:DNA binding"/>
    <property type="evidence" value="ECO:0007669"/>
    <property type="project" value="InterPro"/>
</dbReference>
<evidence type="ECO:0000256" key="2">
    <source>
        <dbReference type="ARBA" id="ARBA00023242"/>
    </source>
</evidence>
<keyword evidence="2" id="KW-0539">Nucleus</keyword>
<comment type="subcellular location">
    <subcellularLocation>
        <location evidence="1">Nucleus</location>
    </subcellularLocation>
</comment>
<name>A0A8C2J0T2_CYPCA</name>
<proteinExistence type="predicted"/>
<keyword evidence="3" id="KW-1133">Transmembrane helix</keyword>
<dbReference type="PANTHER" id="PTHR15074:SF7">
    <property type="entry name" value="METHYL-CPG-BINDING DOMAIN PROTEIN 4"/>
    <property type="match status" value="1"/>
</dbReference>
<keyword evidence="3" id="KW-0812">Transmembrane</keyword>